<dbReference type="Proteomes" id="UP000054498">
    <property type="component" value="Unassembled WGS sequence"/>
</dbReference>
<keyword evidence="3" id="KW-1185">Reference proteome</keyword>
<reference evidence="2 3" key="1">
    <citation type="journal article" date="2013" name="BMC Genomics">
        <title>Reconstruction of the lipid metabolism for the microalga Monoraphidium neglectum from its genome sequence reveals characteristics suitable for biofuel production.</title>
        <authorList>
            <person name="Bogen C."/>
            <person name="Al-Dilaimi A."/>
            <person name="Albersmeier A."/>
            <person name="Wichmann J."/>
            <person name="Grundmann M."/>
            <person name="Rupp O."/>
            <person name="Lauersen K.J."/>
            <person name="Blifernez-Klassen O."/>
            <person name="Kalinowski J."/>
            <person name="Goesmann A."/>
            <person name="Mussgnug J.H."/>
            <person name="Kruse O."/>
        </authorList>
    </citation>
    <scope>NUCLEOTIDE SEQUENCE [LARGE SCALE GENOMIC DNA]</scope>
    <source>
        <strain evidence="2 3">SAG 48.87</strain>
    </source>
</reference>
<sequence length="247" mass="26745">MDAPPPRQQLLLALPELFPGDDNIEFCGEAAVAIGQKPADWAAGLLGLPIGYRRAAIKAAVRDTGAPRGPSQSPSLPRPFGSGRVPEKKTIRIVQDCLPSFDESLPYTATFADEADFKEYLSRTGEGGLIFFDQQQLQASDSGGLCGKLVMSFCKLEEGGLYVLGFVSEQVLKCLREEGARIKRQEEFGCALEAVLAEEDPEQGYKLRRDLRALPGPAGSMRDFDAVVLGRTKAYVGSHTMYAADAE</sequence>
<dbReference type="AlphaFoldDB" id="A0A0D2JU45"/>
<protein>
    <submittedName>
        <fullName evidence="2">Uncharacterized protein</fullName>
    </submittedName>
</protein>
<dbReference type="OrthoDB" id="536467at2759"/>
<evidence type="ECO:0000313" key="2">
    <source>
        <dbReference type="EMBL" id="KIZ02433.1"/>
    </source>
</evidence>
<accession>A0A0D2JU45</accession>
<proteinExistence type="predicted"/>
<evidence type="ECO:0000313" key="3">
    <source>
        <dbReference type="Proteomes" id="UP000054498"/>
    </source>
</evidence>
<name>A0A0D2JU45_9CHLO</name>
<dbReference type="EMBL" id="KK101051">
    <property type="protein sequence ID" value="KIZ02433.1"/>
    <property type="molecule type" value="Genomic_DNA"/>
</dbReference>
<feature type="region of interest" description="Disordered" evidence="1">
    <location>
        <begin position="63"/>
        <end position="84"/>
    </location>
</feature>
<dbReference type="GeneID" id="25738402"/>
<dbReference type="RefSeq" id="XP_013901452.1">
    <property type="nucleotide sequence ID" value="XM_014045998.1"/>
</dbReference>
<dbReference type="KEGG" id="mng:MNEG_5525"/>
<evidence type="ECO:0000256" key="1">
    <source>
        <dbReference type="SAM" id="MobiDB-lite"/>
    </source>
</evidence>
<organism evidence="2 3">
    <name type="scientific">Monoraphidium neglectum</name>
    <dbReference type="NCBI Taxonomy" id="145388"/>
    <lineage>
        <taxon>Eukaryota</taxon>
        <taxon>Viridiplantae</taxon>
        <taxon>Chlorophyta</taxon>
        <taxon>core chlorophytes</taxon>
        <taxon>Chlorophyceae</taxon>
        <taxon>CS clade</taxon>
        <taxon>Sphaeropleales</taxon>
        <taxon>Selenastraceae</taxon>
        <taxon>Monoraphidium</taxon>
    </lineage>
</organism>
<gene>
    <name evidence="2" type="ORF">MNEG_5525</name>
</gene>